<dbReference type="InterPro" id="IPR011256">
    <property type="entry name" value="Reg_factor_effector_dom_sf"/>
</dbReference>
<protein>
    <submittedName>
        <fullName evidence="2">AraC family transcriptional regulator</fullName>
    </submittedName>
</protein>
<dbReference type="Gene3D" id="3.20.80.10">
    <property type="entry name" value="Regulatory factor, effector binding domain"/>
    <property type="match status" value="1"/>
</dbReference>
<feature type="domain" description="AraC effector-binding" evidence="1">
    <location>
        <begin position="1"/>
        <end position="157"/>
    </location>
</feature>
<dbReference type="SMART" id="SM00871">
    <property type="entry name" value="AraC_E_bind"/>
    <property type="match status" value="1"/>
</dbReference>
<evidence type="ECO:0000259" key="1">
    <source>
        <dbReference type="SMART" id="SM00871"/>
    </source>
</evidence>
<organism evidence="2 3">
    <name type="scientific">Pelosinus propionicus DSM 13327</name>
    <dbReference type="NCBI Taxonomy" id="1123291"/>
    <lineage>
        <taxon>Bacteria</taxon>
        <taxon>Bacillati</taxon>
        <taxon>Bacillota</taxon>
        <taxon>Negativicutes</taxon>
        <taxon>Selenomonadales</taxon>
        <taxon>Sporomusaceae</taxon>
        <taxon>Pelosinus</taxon>
    </lineage>
</organism>
<dbReference type="Proteomes" id="UP000199520">
    <property type="component" value="Unassembled WGS sequence"/>
</dbReference>
<dbReference type="SUPFAM" id="SSF55136">
    <property type="entry name" value="Probable bacterial effector-binding domain"/>
    <property type="match status" value="1"/>
</dbReference>
<evidence type="ECO:0000313" key="3">
    <source>
        <dbReference type="Proteomes" id="UP000199520"/>
    </source>
</evidence>
<accession>A0A1I4NKE8</accession>
<evidence type="ECO:0000313" key="2">
    <source>
        <dbReference type="EMBL" id="SFM16004.1"/>
    </source>
</evidence>
<dbReference type="STRING" id="1123291.SAMN04490355_104816"/>
<name>A0A1I4NKE8_9FIRM</name>
<dbReference type="EMBL" id="FOTS01000048">
    <property type="protein sequence ID" value="SFM16004.1"/>
    <property type="molecule type" value="Genomic_DNA"/>
</dbReference>
<dbReference type="InterPro" id="IPR053182">
    <property type="entry name" value="YobU-like_regulator"/>
</dbReference>
<keyword evidence="3" id="KW-1185">Reference proteome</keyword>
<reference evidence="3" key="1">
    <citation type="submission" date="2016-10" db="EMBL/GenBank/DDBJ databases">
        <authorList>
            <person name="Varghese N."/>
            <person name="Submissions S."/>
        </authorList>
    </citation>
    <scope>NUCLEOTIDE SEQUENCE [LARGE SCALE GENOMIC DNA]</scope>
    <source>
        <strain evidence="3">DSM 13327</strain>
    </source>
</reference>
<dbReference type="PANTHER" id="PTHR36444">
    <property type="entry name" value="TRANSCRIPTIONAL REGULATOR PROTEIN YOBU-RELATED"/>
    <property type="match status" value="1"/>
</dbReference>
<gene>
    <name evidence="2" type="ORF">SAMN04490355_104816</name>
</gene>
<dbReference type="Pfam" id="PF06445">
    <property type="entry name" value="GyrI-like"/>
    <property type="match status" value="1"/>
</dbReference>
<dbReference type="InterPro" id="IPR010499">
    <property type="entry name" value="AraC_E-bd"/>
</dbReference>
<sequence length="168" mass="19426">MDHRIVRRESFQVIGKVFKVSTKEGQELRQIPELWNACNSDGTCEKICSIDSRQYILGICMDFEHDKEQFSYMVAIEDVNDLNDTGFETREIPASMWAVFTSVGPMPCAIQTVWQKIFQEWMPATDYRHGKAPEIEVYFPGDPSAQDYKCEVWIPVVKNAEIEGKDEF</sequence>
<dbReference type="PANTHER" id="PTHR36444:SF3">
    <property type="entry name" value="TRANSCRIPTIONAL ACTIVATOR, PUTATIVE-RELATED"/>
    <property type="match status" value="1"/>
</dbReference>
<dbReference type="RefSeq" id="WP_090941987.1">
    <property type="nucleotide sequence ID" value="NZ_FOTS01000048.1"/>
</dbReference>
<dbReference type="InterPro" id="IPR029442">
    <property type="entry name" value="GyrI-like"/>
</dbReference>
<dbReference type="OrthoDB" id="9801123at2"/>
<proteinExistence type="predicted"/>
<dbReference type="AlphaFoldDB" id="A0A1I4NKE8"/>